<evidence type="ECO:0000313" key="8">
    <source>
        <dbReference type="Proteomes" id="UP001431449"/>
    </source>
</evidence>
<evidence type="ECO:0000256" key="2">
    <source>
        <dbReference type="ARBA" id="ARBA00004496"/>
    </source>
</evidence>
<comment type="caution">
    <text evidence="7">The sequence shown here is derived from an EMBL/GenBank/DDBJ whole genome shotgun (WGS) entry which is preliminary data.</text>
</comment>
<dbReference type="PANTHER" id="PTHR39585">
    <property type="entry name" value="FAD ASSEMBLY FACTOR SDHE"/>
    <property type="match status" value="1"/>
</dbReference>
<dbReference type="InterPro" id="IPR005631">
    <property type="entry name" value="SDH"/>
</dbReference>
<dbReference type="Gene3D" id="1.10.150.250">
    <property type="entry name" value="Flavinator of succinate dehydrogenase"/>
    <property type="match status" value="1"/>
</dbReference>
<dbReference type="InterPro" id="IPR036714">
    <property type="entry name" value="SDH_sf"/>
</dbReference>
<keyword evidence="6" id="KW-0143">Chaperone</keyword>
<dbReference type="EMBL" id="JALNMH010000003">
    <property type="protein sequence ID" value="MCK7592954.1"/>
    <property type="molecule type" value="Genomic_DNA"/>
</dbReference>
<comment type="function">
    <text evidence="1">An FAD assembly protein, which accelerates covalent attachment of the cofactor into other proteins. Plays an essential role in the assembly of succinate dehydrogenase (SDH, respiratory complex II), an enzyme complex that is a component of both the tricarboxylic acid cycle and the electron transport chain, and which couples the oxidation of succinate to fumarate with the reduction of ubiquinone (coenzyme Q) to ubiquinol. Required for flavinylation (covalent attachment of FAD) of the flavoprotein subunit SdhA of SDH and other flavinylated proteins as well.</text>
</comment>
<evidence type="ECO:0000313" key="7">
    <source>
        <dbReference type="EMBL" id="MCK7592954.1"/>
    </source>
</evidence>
<dbReference type="InterPro" id="IPR050531">
    <property type="entry name" value="SdhE_FAD_assembly_factor"/>
</dbReference>
<accession>A0ABT0GEH2</accession>
<dbReference type="Proteomes" id="UP001431449">
    <property type="component" value="Unassembled WGS sequence"/>
</dbReference>
<comment type="similarity">
    <text evidence="3">Belongs to the SdhE FAD assembly factor family.</text>
</comment>
<keyword evidence="5" id="KW-0963">Cytoplasm</keyword>
<protein>
    <recommendedName>
        <fullName evidence="4">FAD assembly factor SdhE</fullName>
    </recommendedName>
</protein>
<dbReference type="SUPFAM" id="SSF109910">
    <property type="entry name" value="YgfY-like"/>
    <property type="match status" value="1"/>
</dbReference>
<gene>
    <name evidence="7" type="ORF">M0G41_04635</name>
</gene>
<evidence type="ECO:0000256" key="3">
    <source>
        <dbReference type="ARBA" id="ARBA00008571"/>
    </source>
</evidence>
<dbReference type="PANTHER" id="PTHR39585:SF1">
    <property type="entry name" value="FAD ASSEMBLY FACTOR SDHE"/>
    <property type="match status" value="1"/>
</dbReference>
<evidence type="ECO:0000256" key="1">
    <source>
        <dbReference type="ARBA" id="ARBA00003135"/>
    </source>
</evidence>
<proteinExistence type="inferred from homology"/>
<organism evidence="7 8">
    <name type="scientific">Pseudomarimonas salicorniae</name>
    <dbReference type="NCBI Taxonomy" id="2933270"/>
    <lineage>
        <taxon>Bacteria</taxon>
        <taxon>Pseudomonadati</taxon>
        <taxon>Pseudomonadota</taxon>
        <taxon>Gammaproteobacteria</taxon>
        <taxon>Lysobacterales</taxon>
        <taxon>Lysobacteraceae</taxon>
        <taxon>Pseudomarimonas</taxon>
    </lineage>
</organism>
<evidence type="ECO:0000256" key="6">
    <source>
        <dbReference type="ARBA" id="ARBA00023186"/>
    </source>
</evidence>
<keyword evidence="8" id="KW-1185">Reference proteome</keyword>
<name>A0ABT0GEH2_9GAMM</name>
<dbReference type="RefSeq" id="WP_248205728.1">
    <property type="nucleotide sequence ID" value="NZ_JALNMH010000003.1"/>
</dbReference>
<reference evidence="7" key="1">
    <citation type="submission" date="2022-04" db="EMBL/GenBank/DDBJ databases">
        <title>Lysobacter sp. CAU 1642 isolated from sea sand.</title>
        <authorList>
            <person name="Kim W."/>
        </authorList>
    </citation>
    <scope>NUCLEOTIDE SEQUENCE</scope>
    <source>
        <strain evidence="7">CAU 1642</strain>
    </source>
</reference>
<sequence length="88" mass="10365">MDDSAHAADQAELRRLRWRCRRGMRELDQLMLRYLDHRWPEADAAERAEFERLLGVEDDRLWRWVMGREACDDAGLAALLERIASLPA</sequence>
<dbReference type="Pfam" id="PF03937">
    <property type="entry name" value="Sdh5"/>
    <property type="match status" value="1"/>
</dbReference>
<comment type="subcellular location">
    <subcellularLocation>
        <location evidence="2">Cytoplasm</location>
    </subcellularLocation>
</comment>
<evidence type="ECO:0000256" key="4">
    <source>
        <dbReference type="ARBA" id="ARBA00019418"/>
    </source>
</evidence>
<evidence type="ECO:0000256" key="5">
    <source>
        <dbReference type="ARBA" id="ARBA00022490"/>
    </source>
</evidence>